<evidence type="ECO:0000313" key="1">
    <source>
        <dbReference type="EMBL" id="KAG5570937.1"/>
    </source>
</evidence>
<reference evidence="1 2" key="1">
    <citation type="submission" date="2020-09" db="EMBL/GenBank/DDBJ databases">
        <title>De no assembly of potato wild relative species, Solanum commersonii.</title>
        <authorList>
            <person name="Cho K."/>
        </authorList>
    </citation>
    <scope>NUCLEOTIDE SEQUENCE [LARGE SCALE GENOMIC DNA]</scope>
    <source>
        <strain evidence="1">LZ3.2</strain>
        <tissue evidence="1">Leaf</tissue>
    </source>
</reference>
<comment type="caution">
    <text evidence="1">The sequence shown here is derived from an EMBL/GenBank/DDBJ whole genome shotgun (WGS) entry which is preliminary data.</text>
</comment>
<proteinExistence type="predicted"/>
<gene>
    <name evidence="1" type="ORF">H5410_060703</name>
</gene>
<sequence>MSNQDQFSGTSKNTFRTSTLSKDWQYLWTSIKNIVYDTHSMFPVINKWLEFSVNKKVEDLRLNMHYRDVYPTGHDQPYSLPEVLFNSSSIIKLKCNNWRI</sequence>
<protein>
    <submittedName>
        <fullName evidence="1">Uncharacterized protein</fullName>
    </submittedName>
</protein>
<organism evidence="1 2">
    <name type="scientific">Solanum commersonii</name>
    <name type="common">Commerson's wild potato</name>
    <name type="synonym">Commerson's nightshade</name>
    <dbReference type="NCBI Taxonomy" id="4109"/>
    <lineage>
        <taxon>Eukaryota</taxon>
        <taxon>Viridiplantae</taxon>
        <taxon>Streptophyta</taxon>
        <taxon>Embryophyta</taxon>
        <taxon>Tracheophyta</taxon>
        <taxon>Spermatophyta</taxon>
        <taxon>Magnoliopsida</taxon>
        <taxon>eudicotyledons</taxon>
        <taxon>Gunneridae</taxon>
        <taxon>Pentapetalae</taxon>
        <taxon>asterids</taxon>
        <taxon>lamiids</taxon>
        <taxon>Solanales</taxon>
        <taxon>Solanaceae</taxon>
        <taxon>Solanoideae</taxon>
        <taxon>Solaneae</taxon>
        <taxon>Solanum</taxon>
    </lineage>
</organism>
<dbReference type="AlphaFoldDB" id="A0A9J5W671"/>
<dbReference type="Proteomes" id="UP000824120">
    <property type="component" value="Chromosome 12"/>
</dbReference>
<dbReference type="OrthoDB" id="1939276at2759"/>
<accession>A0A9J5W671</accession>
<keyword evidence="2" id="KW-1185">Reference proteome</keyword>
<evidence type="ECO:0000313" key="2">
    <source>
        <dbReference type="Proteomes" id="UP000824120"/>
    </source>
</evidence>
<name>A0A9J5W671_SOLCO</name>
<dbReference type="EMBL" id="JACXVP010000012">
    <property type="protein sequence ID" value="KAG5570937.1"/>
    <property type="molecule type" value="Genomic_DNA"/>
</dbReference>